<dbReference type="PROSITE" id="PS51450">
    <property type="entry name" value="LRR"/>
    <property type="match status" value="1"/>
</dbReference>
<name>A0AAV8XL76_9CUCU</name>
<keyword evidence="5" id="KW-1185">Reference proteome</keyword>
<dbReference type="PANTHER" id="PTHR24373:SF275">
    <property type="entry name" value="TIR DOMAIN-CONTAINING PROTEIN"/>
    <property type="match status" value="1"/>
</dbReference>
<dbReference type="InterPro" id="IPR003591">
    <property type="entry name" value="Leu-rich_rpt_typical-subtyp"/>
</dbReference>
<dbReference type="SUPFAM" id="SSF52058">
    <property type="entry name" value="L domain-like"/>
    <property type="match status" value="1"/>
</dbReference>
<keyword evidence="2" id="KW-0732">Signal</keyword>
<proteinExistence type="predicted"/>
<sequence length="289" mass="33449">MALVTSSSCLKKVKHSIQNFGDFTEHFDSAISPEKRSYIIEIEEDVPIICKGMLNITIDTPHLYADNKNIREIEVGAFDDQRLTSQLRISNSSLSIIKRGTFRNMLITHLELAYNKITVIEEGAFQNMPNLMTLYLSSNKIMEFHPTSLVNTPKLLFFDMTHNELGKLKERHFYSMSKDRNVGIGMGSNRLKEIHPRTFEGIDVFTLNLSNNMLESIPKEVFSGNKLHYLDIANNKLTHLDNDFFAMNTEVLRNVELDGNNFEEETVKKLEPFMKIIMENRRQDSMYHF</sequence>
<protein>
    <submittedName>
        <fullName evidence="4">Uncharacterized protein</fullName>
    </submittedName>
</protein>
<dbReference type="Proteomes" id="UP001162162">
    <property type="component" value="Unassembled WGS sequence"/>
</dbReference>
<evidence type="ECO:0000256" key="3">
    <source>
        <dbReference type="ARBA" id="ARBA00022737"/>
    </source>
</evidence>
<evidence type="ECO:0000256" key="1">
    <source>
        <dbReference type="ARBA" id="ARBA00022614"/>
    </source>
</evidence>
<evidence type="ECO:0000256" key="2">
    <source>
        <dbReference type="ARBA" id="ARBA00022729"/>
    </source>
</evidence>
<dbReference type="AlphaFoldDB" id="A0AAV8XL76"/>
<dbReference type="InterPro" id="IPR001611">
    <property type="entry name" value="Leu-rich_rpt"/>
</dbReference>
<evidence type="ECO:0000313" key="5">
    <source>
        <dbReference type="Proteomes" id="UP001162162"/>
    </source>
</evidence>
<organism evidence="4 5">
    <name type="scientific">Aromia moschata</name>
    <dbReference type="NCBI Taxonomy" id="1265417"/>
    <lineage>
        <taxon>Eukaryota</taxon>
        <taxon>Metazoa</taxon>
        <taxon>Ecdysozoa</taxon>
        <taxon>Arthropoda</taxon>
        <taxon>Hexapoda</taxon>
        <taxon>Insecta</taxon>
        <taxon>Pterygota</taxon>
        <taxon>Neoptera</taxon>
        <taxon>Endopterygota</taxon>
        <taxon>Coleoptera</taxon>
        <taxon>Polyphaga</taxon>
        <taxon>Cucujiformia</taxon>
        <taxon>Chrysomeloidea</taxon>
        <taxon>Cerambycidae</taxon>
        <taxon>Cerambycinae</taxon>
        <taxon>Callichromatini</taxon>
        <taxon>Aromia</taxon>
    </lineage>
</organism>
<accession>A0AAV8XL76</accession>
<keyword evidence="1" id="KW-0433">Leucine-rich repeat</keyword>
<keyword evidence="3" id="KW-0677">Repeat</keyword>
<reference evidence="4" key="1">
    <citation type="journal article" date="2023" name="Insect Mol. Biol.">
        <title>Genome sequencing provides insights into the evolution of gene families encoding plant cell wall-degrading enzymes in longhorned beetles.</title>
        <authorList>
            <person name="Shin N.R."/>
            <person name="Okamura Y."/>
            <person name="Kirsch R."/>
            <person name="Pauchet Y."/>
        </authorList>
    </citation>
    <scope>NUCLEOTIDE SEQUENCE</scope>
    <source>
        <strain evidence="4">AMC_N1</strain>
    </source>
</reference>
<dbReference type="Pfam" id="PF13855">
    <property type="entry name" value="LRR_8"/>
    <property type="match status" value="2"/>
</dbReference>
<dbReference type="PANTHER" id="PTHR24373">
    <property type="entry name" value="SLIT RELATED LEUCINE-RICH REPEAT NEURONAL PROTEIN"/>
    <property type="match status" value="1"/>
</dbReference>
<dbReference type="Gene3D" id="3.80.10.10">
    <property type="entry name" value="Ribonuclease Inhibitor"/>
    <property type="match status" value="2"/>
</dbReference>
<gene>
    <name evidence="4" type="ORF">NQ318_014945</name>
</gene>
<dbReference type="InterPro" id="IPR050328">
    <property type="entry name" value="Dev_Immune_Receptor"/>
</dbReference>
<dbReference type="EMBL" id="JAPWTK010000466">
    <property type="protein sequence ID" value="KAJ8939818.1"/>
    <property type="molecule type" value="Genomic_DNA"/>
</dbReference>
<dbReference type="InterPro" id="IPR032675">
    <property type="entry name" value="LRR_dom_sf"/>
</dbReference>
<comment type="caution">
    <text evidence="4">The sequence shown here is derived from an EMBL/GenBank/DDBJ whole genome shotgun (WGS) entry which is preliminary data.</text>
</comment>
<dbReference type="SMART" id="SM00369">
    <property type="entry name" value="LRR_TYP"/>
    <property type="match status" value="4"/>
</dbReference>
<evidence type="ECO:0000313" key="4">
    <source>
        <dbReference type="EMBL" id="KAJ8939818.1"/>
    </source>
</evidence>